<organism evidence="2 3">
    <name type="scientific">Streptococcus didelphis</name>
    <dbReference type="NCBI Taxonomy" id="102886"/>
    <lineage>
        <taxon>Bacteria</taxon>
        <taxon>Bacillati</taxon>
        <taxon>Bacillota</taxon>
        <taxon>Bacilli</taxon>
        <taxon>Lactobacillales</taxon>
        <taxon>Streptococcaceae</taxon>
        <taxon>Streptococcus</taxon>
    </lineage>
</organism>
<name>A0ABY9LG92_9STRE</name>
<dbReference type="EMBL" id="CP110509">
    <property type="protein sequence ID" value="WMB27882.1"/>
    <property type="molecule type" value="Genomic_DNA"/>
</dbReference>
<proteinExistence type="predicted"/>
<feature type="coiled-coil region" evidence="1">
    <location>
        <begin position="86"/>
        <end position="113"/>
    </location>
</feature>
<evidence type="ECO:0008006" key="4">
    <source>
        <dbReference type="Google" id="ProtNLM"/>
    </source>
</evidence>
<reference evidence="3" key="1">
    <citation type="submission" date="2022-10" db="EMBL/GenBank/DDBJ databases">
        <title>Streptococcus didelphis as causative of fatal infections in opossums (Didelphis albiventris).</title>
        <authorList>
            <person name="Breyer G.M."/>
            <person name="Da Silva M.E.R.J."/>
            <person name="Siqueira F.M."/>
        </authorList>
    </citation>
    <scope>NUCLEOTIDE SEQUENCE [LARGE SCALE GENOMIC DNA]</scope>
    <source>
        <strain evidence="3">LBVP101/21</strain>
    </source>
</reference>
<sequence>MNTLKHTKIYTILTVLTLATVAVVNDKNIFADQPVNKQQTNQKVDIKDIESKLALGDKKAEPIYKKMDSIHLKIEGIKKTDVVPVEKELIKKLNDLDENNSALLEKFRNETKNKEWENTSEAIELLSKTELTKNEKQQLFDYFTTNEKYQKSLDNIYKSFEEKTKGYNNQLIKLTTQTNDIYKSYGITESTLKAYYAIKGMTAD</sequence>
<evidence type="ECO:0000313" key="3">
    <source>
        <dbReference type="Proteomes" id="UP001238096"/>
    </source>
</evidence>
<keyword evidence="1" id="KW-0175">Coiled coil</keyword>
<evidence type="ECO:0000313" key="2">
    <source>
        <dbReference type="EMBL" id="WMB27882.1"/>
    </source>
</evidence>
<dbReference type="Proteomes" id="UP001238096">
    <property type="component" value="Chromosome"/>
</dbReference>
<protein>
    <recommendedName>
        <fullName evidence="4">Chromosome assembly-related protein</fullName>
    </recommendedName>
</protein>
<dbReference type="RefSeq" id="WP_018366719.1">
    <property type="nucleotide sequence ID" value="NZ_CP104407.1"/>
</dbReference>
<keyword evidence="3" id="KW-1185">Reference proteome</keyword>
<accession>A0ABY9LG92</accession>
<evidence type="ECO:0000256" key="1">
    <source>
        <dbReference type="SAM" id="Coils"/>
    </source>
</evidence>
<gene>
    <name evidence="2" type="ORF">N1496_07525</name>
</gene>